<evidence type="ECO:0000313" key="13">
    <source>
        <dbReference type="EMBL" id="KAK2993147.1"/>
    </source>
</evidence>
<evidence type="ECO:0000256" key="3">
    <source>
        <dbReference type="ARBA" id="ARBA00022448"/>
    </source>
</evidence>
<evidence type="ECO:0000256" key="8">
    <source>
        <dbReference type="ARBA" id="ARBA00023136"/>
    </source>
</evidence>
<dbReference type="GO" id="GO:0005886">
    <property type="term" value="C:plasma membrane"/>
    <property type="evidence" value="ECO:0007669"/>
    <property type="project" value="TreeGrafter"/>
</dbReference>
<feature type="transmembrane region" description="Helical" evidence="10">
    <location>
        <begin position="168"/>
        <end position="186"/>
    </location>
</feature>
<dbReference type="GO" id="GO:0005385">
    <property type="term" value="F:zinc ion transmembrane transporter activity"/>
    <property type="evidence" value="ECO:0007669"/>
    <property type="project" value="TreeGrafter"/>
</dbReference>
<feature type="domain" description="Cation efflux protein cytoplasmic" evidence="12">
    <location>
        <begin position="321"/>
        <end position="395"/>
    </location>
</feature>
<dbReference type="Pfam" id="PF01545">
    <property type="entry name" value="Cation_efflux"/>
    <property type="match status" value="1"/>
</dbReference>
<dbReference type="InterPro" id="IPR002524">
    <property type="entry name" value="Cation_efflux"/>
</dbReference>
<comment type="similarity">
    <text evidence="2">Belongs to the cation diffusion facilitator (CDF) transporter (TC 2.A.4) family. SLC30A subfamily.</text>
</comment>
<dbReference type="PANTHER" id="PTHR11562">
    <property type="entry name" value="CATION EFFLUX PROTEIN/ ZINC TRANSPORTER"/>
    <property type="match status" value="1"/>
</dbReference>
<evidence type="ECO:0000256" key="9">
    <source>
        <dbReference type="SAM" id="MobiDB-lite"/>
    </source>
</evidence>
<feature type="transmembrane region" description="Helical" evidence="10">
    <location>
        <begin position="128"/>
        <end position="148"/>
    </location>
</feature>
<keyword evidence="5" id="KW-0864">Zinc transport</keyword>
<dbReference type="InterPro" id="IPR027469">
    <property type="entry name" value="Cation_efflux_TMD_sf"/>
</dbReference>
<keyword evidence="8 10" id="KW-0472">Membrane</keyword>
<name>A0AA88RXQ7_9ASTE</name>
<gene>
    <name evidence="13" type="ORF">RJ640_015334</name>
</gene>
<comment type="caution">
    <text evidence="13">The sequence shown here is derived from an EMBL/GenBank/DDBJ whole genome shotgun (WGS) entry which is preliminary data.</text>
</comment>
<feature type="transmembrane region" description="Helical" evidence="10">
    <location>
        <begin position="94"/>
        <end position="116"/>
    </location>
</feature>
<feature type="region of interest" description="Disordered" evidence="9">
    <location>
        <begin position="219"/>
        <end position="244"/>
    </location>
</feature>
<dbReference type="InterPro" id="IPR058533">
    <property type="entry name" value="Cation_efflux_TM"/>
</dbReference>
<dbReference type="InterPro" id="IPR050681">
    <property type="entry name" value="CDF/SLC30A"/>
</dbReference>
<dbReference type="InterPro" id="IPR027470">
    <property type="entry name" value="Cation_efflux_CTD"/>
</dbReference>
<sequence>MEHQEVSTLKSEHQLEVEMPKASKEDDNRSKPWKYDCNSICSFSEKEYNTSALEERSKSTVKLSGLITFYAIVMAVEVVGGVKANSLAVLTDAAHLLSDIAGFSISLFTVWASGWEPTSEHSFGFNRLEVLGALLSVQLIWLISGILFYEALDRILHKNAKVNGELMFAIAAFGFIINFIMVVWLGHGHNHDHSHDHDHSQGHGHHDDHSQLQHICTDKDHDHDHEGEKLCQQNEEERTTLVSSSAQKSRMLNINIQGAYLHVMTDLIQSVGVMIAGLVIWVKPDWLVVDLVCTLVFSAFALATTLPMLRSICCILMERTPSEIDVAHLAKDLLCIEGVLDVHDLHVWAITIGKVVLACHVVVEAGADSNEILQKVKENCERTYRIHHVTIQIERRS</sequence>
<evidence type="ECO:0000256" key="1">
    <source>
        <dbReference type="ARBA" id="ARBA00004141"/>
    </source>
</evidence>
<feature type="domain" description="Cation efflux protein transmembrane" evidence="11">
    <location>
        <begin position="68"/>
        <end position="316"/>
    </location>
</feature>
<dbReference type="SUPFAM" id="SSF161111">
    <property type="entry name" value="Cation efflux protein transmembrane domain-like"/>
    <property type="match status" value="1"/>
</dbReference>
<dbReference type="InterPro" id="IPR036837">
    <property type="entry name" value="Cation_efflux_CTD_sf"/>
</dbReference>
<dbReference type="EMBL" id="JAVXUO010000340">
    <property type="protein sequence ID" value="KAK2993147.1"/>
    <property type="molecule type" value="Genomic_DNA"/>
</dbReference>
<feature type="compositionally biased region" description="Basic and acidic residues" evidence="9">
    <location>
        <begin position="219"/>
        <end position="239"/>
    </location>
</feature>
<evidence type="ECO:0000256" key="10">
    <source>
        <dbReference type="SAM" id="Phobius"/>
    </source>
</evidence>
<evidence type="ECO:0000259" key="12">
    <source>
        <dbReference type="Pfam" id="PF16916"/>
    </source>
</evidence>
<keyword evidence="7" id="KW-0406">Ion transport</keyword>
<keyword evidence="6 10" id="KW-1133">Transmembrane helix</keyword>
<evidence type="ECO:0000313" key="14">
    <source>
        <dbReference type="Proteomes" id="UP001187471"/>
    </source>
</evidence>
<evidence type="ECO:0000256" key="2">
    <source>
        <dbReference type="ARBA" id="ARBA00008873"/>
    </source>
</evidence>
<keyword evidence="3" id="KW-0813">Transport</keyword>
<keyword evidence="4 10" id="KW-0812">Transmembrane</keyword>
<evidence type="ECO:0000256" key="4">
    <source>
        <dbReference type="ARBA" id="ARBA00022692"/>
    </source>
</evidence>
<dbReference type="Pfam" id="PF16916">
    <property type="entry name" value="ZT_dimer"/>
    <property type="match status" value="1"/>
</dbReference>
<evidence type="ECO:0000256" key="7">
    <source>
        <dbReference type="ARBA" id="ARBA00023065"/>
    </source>
</evidence>
<dbReference type="GO" id="GO:0005773">
    <property type="term" value="C:vacuole"/>
    <property type="evidence" value="ECO:0007669"/>
    <property type="project" value="TreeGrafter"/>
</dbReference>
<dbReference type="Proteomes" id="UP001187471">
    <property type="component" value="Unassembled WGS sequence"/>
</dbReference>
<comment type="subcellular location">
    <subcellularLocation>
        <location evidence="1">Membrane</location>
        <topology evidence="1">Multi-pass membrane protein</topology>
    </subcellularLocation>
</comment>
<feature type="transmembrane region" description="Helical" evidence="10">
    <location>
        <begin position="259"/>
        <end position="281"/>
    </location>
</feature>
<evidence type="ECO:0000256" key="5">
    <source>
        <dbReference type="ARBA" id="ARBA00022906"/>
    </source>
</evidence>
<reference evidence="13" key="1">
    <citation type="submission" date="2022-12" db="EMBL/GenBank/DDBJ databases">
        <title>Draft genome assemblies for two species of Escallonia (Escalloniales).</title>
        <authorList>
            <person name="Chanderbali A."/>
            <person name="Dervinis C."/>
            <person name="Anghel I."/>
            <person name="Soltis D."/>
            <person name="Soltis P."/>
            <person name="Zapata F."/>
        </authorList>
    </citation>
    <scope>NUCLEOTIDE SEQUENCE</scope>
    <source>
        <strain evidence="13">UCBG92.1500</strain>
        <tissue evidence="13">Leaf</tissue>
    </source>
</reference>
<evidence type="ECO:0000259" key="11">
    <source>
        <dbReference type="Pfam" id="PF01545"/>
    </source>
</evidence>
<proteinExistence type="inferred from homology"/>
<feature type="transmembrane region" description="Helical" evidence="10">
    <location>
        <begin position="63"/>
        <end position="82"/>
    </location>
</feature>
<keyword evidence="5" id="KW-0862">Zinc</keyword>
<accession>A0AA88RXQ7</accession>
<feature type="region of interest" description="Disordered" evidence="9">
    <location>
        <begin position="1"/>
        <end position="31"/>
    </location>
</feature>
<keyword evidence="14" id="KW-1185">Reference proteome</keyword>
<dbReference type="AlphaFoldDB" id="A0AA88RXQ7"/>
<dbReference type="Gene3D" id="1.20.1510.10">
    <property type="entry name" value="Cation efflux protein transmembrane domain"/>
    <property type="match status" value="1"/>
</dbReference>
<dbReference type="SUPFAM" id="SSF160240">
    <property type="entry name" value="Cation efflux protein cytoplasmic domain-like"/>
    <property type="match status" value="1"/>
</dbReference>
<evidence type="ECO:0000256" key="6">
    <source>
        <dbReference type="ARBA" id="ARBA00022989"/>
    </source>
</evidence>
<protein>
    <submittedName>
        <fullName evidence="13">Uncharacterized protein</fullName>
    </submittedName>
</protein>
<dbReference type="PANTHER" id="PTHR11562:SF54">
    <property type="entry name" value="METAL TOLERANCE PROTEIN B"/>
    <property type="match status" value="1"/>
</dbReference>
<organism evidence="13 14">
    <name type="scientific">Escallonia rubra</name>
    <dbReference type="NCBI Taxonomy" id="112253"/>
    <lineage>
        <taxon>Eukaryota</taxon>
        <taxon>Viridiplantae</taxon>
        <taxon>Streptophyta</taxon>
        <taxon>Embryophyta</taxon>
        <taxon>Tracheophyta</taxon>
        <taxon>Spermatophyta</taxon>
        <taxon>Magnoliopsida</taxon>
        <taxon>eudicotyledons</taxon>
        <taxon>Gunneridae</taxon>
        <taxon>Pentapetalae</taxon>
        <taxon>asterids</taxon>
        <taxon>campanulids</taxon>
        <taxon>Escalloniales</taxon>
        <taxon>Escalloniaceae</taxon>
        <taxon>Escallonia</taxon>
    </lineage>
</organism>
<dbReference type="NCBIfam" id="TIGR01297">
    <property type="entry name" value="CDF"/>
    <property type="match status" value="1"/>
</dbReference>
<feature type="transmembrane region" description="Helical" evidence="10">
    <location>
        <begin position="287"/>
        <end position="309"/>
    </location>
</feature>